<evidence type="ECO:0000256" key="14">
    <source>
        <dbReference type="ARBA" id="ARBA00044351"/>
    </source>
</evidence>
<dbReference type="InterPro" id="IPR052433">
    <property type="entry name" value="X-Pro_dipept-like"/>
</dbReference>
<keyword evidence="7" id="KW-0482">Metalloprotease</keyword>
<gene>
    <name evidence="17" type="ORF">FSP39_010986</name>
</gene>
<dbReference type="EMBL" id="VSWD01000012">
    <property type="protein sequence ID" value="KAK3085937.1"/>
    <property type="molecule type" value="Genomic_DNA"/>
</dbReference>
<evidence type="ECO:0000256" key="3">
    <source>
        <dbReference type="ARBA" id="ARBA00022670"/>
    </source>
</evidence>
<dbReference type="GO" id="GO:0006508">
    <property type="term" value="P:proteolysis"/>
    <property type="evidence" value="ECO:0007669"/>
    <property type="project" value="UniProtKB-KW"/>
</dbReference>
<keyword evidence="5" id="KW-0378">Hydrolase</keyword>
<evidence type="ECO:0000256" key="1">
    <source>
        <dbReference type="ARBA" id="ARBA00001936"/>
    </source>
</evidence>
<dbReference type="Gene3D" id="3.90.230.10">
    <property type="entry name" value="Creatinase/methionine aminopeptidase superfamily"/>
    <property type="match status" value="1"/>
</dbReference>
<sequence length="467" mass="52561">MFTIFHSSIVLVRSAFTRGPHTLTVSAELFKLNRQKLCERLRTNSEVPRGGFVLLQGGISETRHCSDHEPVFRQESYFHWTFGVEEPDFYGAIEVDTGKAILFQPKLPESYAVWMGKLLSTEDFRNSYGVDEVYWSSEIAKVLTEKKASILLVMMSFTEFGKTCKQATFDGISNRVLKTEMEIEVIRYANRITSEAQVEVMKQVRPGMYEYQLVSGPSGAILWYGHAGAPNAKQLKDGEMCFVDLNGEYYHYTSDITCCYPVNGKFTEKQRGIHDAVCKSNKAVLKAAKPGVCWVDLHKMADRIHLEELKKIGLVRGDVDEMVKVRLGRVFFPHGLGHLLGVDTLDVGNCNESTERREAEGVPNLRTERILQPNMVMTVEPGIYFIDAHLDKALNNPEQTPFLNTDLIEEYRGFGGVRVEDTIVITENGAELLTCASVPRTVEEIEAVMAEGKKSHVSLPQDDARLS</sequence>
<dbReference type="Proteomes" id="UP001186944">
    <property type="component" value="Unassembled WGS sequence"/>
</dbReference>
<dbReference type="SUPFAM" id="SSF53092">
    <property type="entry name" value="Creatinase/prolidase N-terminal domain"/>
    <property type="match status" value="1"/>
</dbReference>
<dbReference type="Gene3D" id="3.40.350.10">
    <property type="entry name" value="Creatinase/prolidase N-terminal domain"/>
    <property type="match status" value="1"/>
</dbReference>
<dbReference type="PANTHER" id="PTHR48480">
    <property type="match status" value="1"/>
</dbReference>
<protein>
    <recommendedName>
        <fullName evidence="11">Xaa-Pro dipeptidase</fullName>
        <ecNumber evidence="10">3.4.13.9</ecNumber>
    </recommendedName>
    <alternativeName>
        <fullName evidence="14">Imidodipeptidase</fullName>
    </alternativeName>
    <alternativeName>
        <fullName evidence="12">Peptidase D</fullName>
    </alternativeName>
    <alternativeName>
        <fullName evidence="13">Proline dipeptidase</fullName>
    </alternativeName>
</protein>
<dbReference type="GO" id="GO:0070006">
    <property type="term" value="F:metalloaminopeptidase activity"/>
    <property type="evidence" value="ECO:0007669"/>
    <property type="project" value="InterPro"/>
</dbReference>
<comment type="catalytic activity">
    <reaction evidence="15">
        <text>Xaa-L-Pro dipeptide + H2O = an L-alpha-amino acid + L-proline</text>
        <dbReference type="Rhea" id="RHEA:76407"/>
        <dbReference type="ChEBI" id="CHEBI:15377"/>
        <dbReference type="ChEBI" id="CHEBI:59869"/>
        <dbReference type="ChEBI" id="CHEBI:60039"/>
        <dbReference type="ChEBI" id="CHEBI:195196"/>
        <dbReference type="EC" id="3.4.13.9"/>
    </reaction>
</comment>
<dbReference type="InterPro" id="IPR000994">
    <property type="entry name" value="Pept_M24"/>
</dbReference>
<evidence type="ECO:0000256" key="6">
    <source>
        <dbReference type="ARBA" id="ARBA00022997"/>
    </source>
</evidence>
<dbReference type="InterPro" id="IPR036005">
    <property type="entry name" value="Creatinase/aminopeptidase-like"/>
</dbReference>
<dbReference type="GO" id="GO:0030145">
    <property type="term" value="F:manganese ion binding"/>
    <property type="evidence" value="ECO:0007669"/>
    <property type="project" value="InterPro"/>
</dbReference>
<feature type="domain" description="Aminopeptidase P N-terminal" evidence="16">
    <location>
        <begin position="25"/>
        <end position="161"/>
    </location>
</feature>
<evidence type="ECO:0000256" key="11">
    <source>
        <dbReference type="ARBA" id="ARBA00044141"/>
    </source>
</evidence>
<keyword evidence="4" id="KW-0479">Metal-binding</keyword>
<reference evidence="17" key="1">
    <citation type="submission" date="2019-08" db="EMBL/GenBank/DDBJ databases">
        <title>The improved chromosome-level genome for the pearl oyster Pinctada fucata martensii using PacBio sequencing and Hi-C.</title>
        <authorList>
            <person name="Zheng Z."/>
        </authorList>
    </citation>
    <scope>NUCLEOTIDE SEQUENCE</scope>
    <source>
        <strain evidence="17">ZZ-2019</strain>
        <tissue evidence="17">Adductor muscle</tissue>
    </source>
</reference>
<evidence type="ECO:0000256" key="10">
    <source>
        <dbReference type="ARBA" id="ARBA00044051"/>
    </source>
</evidence>
<keyword evidence="3" id="KW-0645">Protease</keyword>
<dbReference type="SMART" id="SM01011">
    <property type="entry name" value="AMP_N"/>
    <property type="match status" value="1"/>
</dbReference>
<evidence type="ECO:0000256" key="13">
    <source>
        <dbReference type="ARBA" id="ARBA00044284"/>
    </source>
</evidence>
<dbReference type="Pfam" id="PF00557">
    <property type="entry name" value="Peptidase_M24"/>
    <property type="match status" value="1"/>
</dbReference>
<comment type="subunit">
    <text evidence="2">Homodimer.</text>
</comment>
<dbReference type="AlphaFoldDB" id="A0AA88XIM4"/>
<proteinExistence type="inferred from homology"/>
<evidence type="ECO:0000256" key="7">
    <source>
        <dbReference type="ARBA" id="ARBA00023049"/>
    </source>
</evidence>
<dbReference type="SUPFAM" id="SSF55920">
    <property type="entry name" value="Creatinase/aminopeptidase"/>
    <property type="match status" value="1"/>
</dbReference>
<evidence type="ECO:0000259" key="16">
    <source>
        <dbReference type="SMART" id="SM01011"/>
    </source>
</evidence>
<accession>A0AA88XIM4</accession>
<evidence type="ECO:0000256" key="2">
    <source>
        <dbReference type="ARBA" id="ARBA00011738"/>
    </source>
</evidence>
<dbReference type="InterPro" id="IPR007865">
    <property type="entry name" value="Aminopep_P_N"/>
</dbReference>
<dbReference type="InterPro" id="IPR029149">
    <property type="entry name" value="Creatin/AminoP/Spt16_N"/>
</dbReference>
<evidence type="ECO:0000256" key="9">
    <source>
        <dbReference type="ARBA" id="ARBA00043990"/>
    </source>
</evidence>
<dbReference type="PANTHER" id="PTHR48480:SF2">
    <property type="entry name" value="PEPTIDASE D"/>
    <property type="match status" value="1"/>
</dbReference>
<organism evidence="17 18">
    <name type="scientific">Pinctada imbricata</name>
    <name type="common">Atlantic pearl-oyster</name>
    <name type="synonym">Pinctada martensii</name>
    <dbReference type="NCBI Taxonomy" id="66713"/>
    <lineage>
        <taxon>Eukaryota</taxon>
        <taxon>Metazoa</taxon>
        <taxon>Spiralia</taxon>
        <taxon>Lophotrochozoa</taxon>
        <taxon>Mollusca</taxon>
        <taxon>Bivalvia</taxon>
        <taxon>Autobranchia</taxon>
        <taxon>Pteriomorphia</taxon>
        <taxon>Pterioida</taxon>
        <taxon>Pterioidea</taxon>
        <taxon>Pteriidae</taxon>
        <taxon>Pinctada</taxon>
    </lineage>
</organism>
<keyword evidence="8" id="KW-0464">Manganese</keyword>
<evidence type="ECO:0000256" key="8">
    <source>
        <dbReference type="ARBA" id="ARBA00023211"/>
    </source>
</evidence>
<keyword evidence="18" id="KW-1185">Reference proteome</keyword>
<evidence type="ECO:0000256" key="12">
    <source>
        <dbReference type="ARBA" id="ARBA00044252"/>
    </source>
</evidence>
<evidence type="ECO:0000256" key="5">
    <source>
        <dbReference type="ARBA" id="ARBA00022801"/>
    </source>
</evidence>
<dbReference type="EC" id="3.4.13.9" evidence="10"/>
<evidence type="ECO:0000313" key="18">
    <source>
        <dbReference type="Proteomes" id="UP001186944"/>
    </source>
</evidence>
<dbReference type="GO" id="GO:0102009">
    <property type="term" value="F:proline dipeptidase activity"/>
    <property type="evidence" value="ECO:0007669"/>
    <property type="project" value="UniProtKB-EC"/>
</dbReference>
<evidence type="ECO:0000256" key="15">
    <source>
        <dbReference type="ARBA" id="ARBA00048994"/>
    </source>
</evidence>
<comment type="similarity">
    <text evidence="9">Belongs to the peptidase M24B family. Eukaryotic-type prolidase subfamily.</text>
</comment>
<keyword evidence="6" id="KW-0224">Dipeptidase</keyword>
<dbReference type="CDD" id="cd01087">
    <property type="entry name" value="Prolidase"/>
    <property type="match status" value="1"/>
</dbReference>
<comment type="caution">
    <text evidence="17">The sequence shown here is derived from an EMBL/GenBank/DDBJ whole genome shotgun (WGS) entry which is preliminary data.</text>
</comment>
<comment type="cofactor">
    <cofactor evidence="1">
        <name>Mn(2+)</name>
        <dbReference type="ChEBI" id="CHEBI:29035"/>
    </cofactor>
</comment>
<evidence type="ECO:0000313" key="17">
    <source>
        <dbReference type="EMBL" id="KAK3085937.1"/>
    </source>
</evidence>
<dbReference type="Pfam" id="PF05195">
    <property type="entry name" value="AMP_N"/>
    <property type="match status" value="1"/>
</dbReference>
<name>A0AA88XIM4_PINIB</name>
<evidence type="ECO:0000256" key="4">
    <source>
        <dbReference type="ARBA" id="ARBA00022723"/>
    </source>
</evidence>